<gene>
    <name evidence="4" type="ORF">HYH03_010158</name>
</gene>
<keyword evidence="2" id="KW-0812">Transmembrane</keyword>
<feature type="compositionally biased region" description="Low complexity" evidence="1">
    <location>
        <begin position="843"/>
        <end position="865"/>
    </location>
</feature>
<evidence type="ECO:0000256" key="1">
    <source>
        <dbReference type="SAM" id="MobiDB-lite"/>
    </source>
</evidence>
<feature type="transmembrane region" description="Helical" evidence="2">
    <location>
        <begin position="297"/>
        <end position="322"/>
    </location>
</feature>
<name>A0A836BWC7_9CHLO</name>
<keyword evidence="2" id="KW-1133">Transmembrane helix</keyword>
<dbReference type="GO" id="GO:0004674">
    <property type="term" value="F:protein serine/threonine kinase activity"/>
    <property type="evidence" value="ECO:0007669"/>
    <property type="project" value="TreeGrafter"/>
</dbReference>
<dbReference type="AlphaFoldDB" id="A0A836BWC7"/>
<evidence type="ECO:0000313" key="4">
    <source>
        <dbReference type="EMBL" id="KAG2491591.1"/>
    </source>
</evidence>
<comment type="caution">
    <text evidence="4">The sequence shown here is derived from an EMBL/GenBank/DDBJ whole genome shotgun (WGS) entry which is preliminary data.</text>
</comment>
<dbReference type="PANTHER" id="PTHR44329">
    <property type="entry name" value="SERINE/THREONINE-PROTEIN KINASE TNNI3K-RELATED"/>
    <property type="match status" value="1"/>
</dbReference>
<organism evidence="4 5">
    <name type="scientific">Edaphochlamys debaryana</name>
    <dbReference type="NCBI Taxonomy" id="47281"/>
    <lineage>
        <taxon>Eukaryota</taxon>
        <taxon>Viridiplantae</taxon>
        <taxon>Chlorophyta</taxon>
        <taxon>core chlorophytes</taxon>
        <taxon>Chlorophyceae</taxon>
        <taxon>CS clade</taxon>
        <taxon>Chlamydomonadales</taxon>
        <taxon>Chlamydomonadales incertae sedis</taxon>
        <taxon>Edaphochlamys</taxon>
    </lineage>
</organism>
<dbReference type="SMART" id="SM00220">
    <property type="entry name" value="S_TKc"/>
    <property type="match status" value="1"/>
</dbReference>
<dbReference type="InterPro" id="IPR000719">
    <property type="entry name" value="Prot_kinase_dom"/>
</dbReference>
<dbReference type="OrthoDB" id="536504at2759"/>
<dbReference type="SUPFAM" id="SSF56112">
    <property type="entry name" value="Protein kinase-like (PK-like)"/>
    <property type="match status" value="1"/>
</dbReference>
<proteinExistence type="predicted"/>
<evidence type="ECO:0000259" key="3">
    <source>
        <dbReference type="PROSITE" id="PS50011"/>
    </source>
</evidence>
<keyword evidence="2" id="KW-0472">Membrane</keyword>
<reference evidence="4" key="1">
    <citation type="journal article" date="2020" name="bioRxiv">
        <title>Comparative genomics of Chlamydomonas.</title>
        <authorList>
            <person name="Craig R.J."/>
            <person name="Hasan A.R."/>
            <person name="Ness R.W."/>
            <person name="Keightley P.D."/>
        </authorList>
    </citation>
    <scope>NUCLEOTIDE SEQUENCE</scope>
    <source>
        <strain evidence="4">CCAP 11/70</strain>
    </source>
</reference>
<evidence type="ECO:0000256" key="2">
    <source>
        <dbReference type="SAM" id="Phobius"/>
    </source>
</evidence>
<feature type="region of interest" description="Disordered" evidence="1">
    <location>
        <begin position="824"/>
        <end position="896"/>
    </location>
</feature>
<keyword evidence="5" id="KW-1185">Reference proteome</keyword>
<dbReference type="GO" id="GO:0005524">
    <property type="term" value="F:ATP binding"/>
    <property type="evidence" value="ECO:0007669"/>
    <property type="project" value="InterPro"/>
</dbReference>
<dbReference type="Gene3D" id="1.10.510.10">
    <property type="entry name" value="Transferase(Phosphotransferase) domain 1"/>
    <property type="match status" value="1"/>
</dbReference>
<feature type="domain" description="Protein kinase" evidence="3">
    <location>
        <begin position="534"/>
        <end position="783"/>
    </location>
</feature>
<dbReference type="EMBL" id="JAEHOE010000052">
    <property type="protein sequence ID" value="KAG2491591.1"/>
    <property type="molecule type" value="Genomic_DNA"/>
</dbReference>
<evidence type="ECO:0000313" key="5">
    <source>
        <dbReference type="Proteomes" id="UP000612055"/>
    </source>
</evidence>
<dbReference type="PROSITE" id="PS00108">
    <property type="entry name" value="PROTEIN_KINASE_ST"/>
    <property type="match status" value="1"/>
</dbReference>
<dbReference type="PROSITE" id="PS50011">
    <property type="entry name" value="PROTEIN_KINASE_DOM"/>
    <property type="match status" value="1"/>
</dbReference>
<dbReference type="InterPro" id="IPR008271">
    <property type="entry name" value="Ser/Thr_kinase_AS"/>
</dbReference>
<dbReference type="PANTHER" id="PTHR44329:SF214">
    <property type="entry name" value="PROTEIN KINASE DOMAIN-CONTAINING PROTEIN"/>
    <property type="match status" value="1"/>
</dbReference>
<sequence>MRPDLGFLAERQRRGEDHWAAAGFNASRPLQVRRNVTVRGSPSLADPPVLMLRFRQKIQIASYITVQYEHLIVPELRVDWQQLLGTDLALPGYPGTQGAAVVLKDVSLVMHVGSPPALVPPYLDRYHASGNPGNQFLRHPGGSASVCQCHHPDGSVVPPRQRCWAYIIDVEDMAVQPLVPDVDGVMQDARYVFRMEQVTVLWLYAYTEECLVSRGPNVCGDMVYNQHFQTPYDWSDRLMKEVDAAREHAAAAPPSSASNNSLATAHNGSFQQAAVGGTAGTADTGGGGGGGGSNGGVVAAAVGAAAGGVAVACALILGLFLWRRRRQAARDNGQLVDKVSAVAAGDVPPIAASPAISSAAASTPMTRPRRMSSGACGSDIEAGTCDDASSLFNGREGLSRAVTLKSTGPASAQHPSATLSVSGSIAGTAHDALNSTLPVLDSPTVEACEDARAARGAERVAAAATAVGAAGGAPGMGHIVTEDTPFRRGMHTELELRQAAEVEEGGAAKPRATTGGPAAAGSGFGGSGGVPVVRLSAIVLGKGGCGCVYAGEMGGLPVAVKLIAEDLSQLHPDDAADVAKAFEQASGVGAEGAMETSLEGMLYGRPDTLLPLPVVIHIALEVARGLEYLHPSVVHRDLKPGNVLINNPDSPKPVVKITDFGLSRLMSTLLVTENPEAGTPAYVAPECYDLDADGITHKADIYAWGVLVWEALAGVRPWLGLNTVNIAMHVHVYSSRPPMPAHGTLGESPDRWPPRLVRLITECWDKDPRRRPAAAEVVKRLLVFQQDLELGSVSVGGGDVRSTGGEAAASREVLEALEALSISSDLQPAPGTERQGAEGCSGTAGVTPPVVTATTTTQPAAASPARVPSYRGNAGLSGNGVASAARAPPWVSPIPE</sequence>
<dbReference type="InterPro" id="IPR051681">
    <property type="entry name" value="Ser/Thr_Kinases-Pseudokinases"/>
</dbReference>
<protein>
    <recommendedName>
        <fullName evidence="3">Protein kinase domain-containing protein</fullName>
    </recommendedName>
</protein>
<dbReference type="Pfam" id="PF00069">
    <property type="entry name" value="Pkinase"/>
    <property type="match status" value="1"/>
</dbReference>
<feature type="region of interest" description="Disordered" evidence="1">
    <location>
        <begin position="358"/>
        <end position="378"/>
    </location>
</feature>
<dbReference type="Proteomes" id="UP000612055">
    <property type="component" value="Unassembled WGS sequence"/>
</dbReference>
<accession>A0A836BWC7</accession>
<dbReference type="InterPro" id="IPR011009">
    <property type="entry name" value="Kinase-like_dom_sf"/>
</dbReference>